<dbReference type="SUPFAM" id="SSF53098">
    <property type="entry name" value="Ribonuclease H-like"/>
    <property type="match status" value="1"/>
</dbReference>
<dbReference type="Pfam" id="PF17921">
    <property type="entry name" value="Integrase_H2C2"/>
    <property type="match status" value="1"/>
</dbReference>
<dbReference type="GO" id="GO:0006310">
    <property type="term" value="P:DNA recombination"/>
    <property type="evidence" value="ECO:0007669"/>
    <property type="project" value="UniProtKB-KW"/>
</dbReference>
<dbReference type="PANTHER" id="PTHR37984:SF5">
    <property type="entry name" value="PROTEIN NYNRIN-LIKE"/>
    <property type="match status" value="1"/>
</dbReference>
<dbReference type="InterPro" id="IPR056924">
    <property type="entry name" value="SH3_Tf2-1"/>
</dbReference>
<evidence type="ECO:0000256" key="3">
    <source>
        <dbReference type="ARBA" id="ARBA00022679"/>
    </source>
</evidence>
<keyword evidence="22" id="KW-1185">Reference proteome</keyword>
<evidence type="ECO:0000256" key="2">
    <source>
        <dbReference type="ARBA" id="ARBA00022670"/>
    </source>
</evidence>
<keyword evidence="8" id="KW-0255">Endonuclease</keyword>
<dbReference type="InterPro" id="IPR043502">
    <property type="entry name" value="DNA/RNA_pol_sf"/>
</dbReference>
<dbReference type="SUPFAM" id="SSF56672">
    <property type="entry name" value="DNA/RNA polymerases"/>
    <property type="match status" value="1"/>
</dbReference>
<comment type="caution">
    <text evidence="21">The sequence shown here is derived from an EMBL/GenBank/DDBJ whole genome shotgun (WGS) entry which is preliminary data.</text>
</comment>
<dbReference type="Pfam" id="PF17917">
    <property type="entry name" value="RT_RNaseH"/>
    <property type="match status" value="1"/>
</dbReference>
<dbReference type="Pfam" id="PF00078">
    <property type="entry name" value="RVT_1"/>
    <property type="match status" value="1"/>
</dbReference>
<dbReference type="Gene3D" id="3.10.10.10">
    <property type="entry name" value="HIV Type 1 Reverse Transcriptase, subunit A, domain 1"/>
    <property type="match status" value="1"/>
</dbReference>
<keyword evidence="9" id="KW-0378">Hydrolase</keyword>
<evidence type="ECO:0000256" key="17">
    <source>
        <dbReference type="SAM" id="Coils"/>
    </source>
</evidence>
<evidence type="ECO:0000256" key="4">
    <source>
        <dbReference type="ARBA" id="ARBA00022695"/>
    </source>
</evidence>
<dbReference type="GO" id="GO:0004519">
    <property type="term" value="F:endonuclease activity"/>
    <property type="evidence" value="ECO:0007669"/>
    <property type="project" value="UniProtKB-KW"/>
</dbReference>
<evidence type="ECO:0000256" key="10">
    <source>
        <dbReference type="ARBA" id="ARBA00022842"/>
    </source>
</evidence>
<sequence>MAPSTRSGQHARSQSRDSDQVLLSRTPSAEPIPRERSATPSIEERIQAAQIRRDELLNLQQQNQLRQLEEEILQLEELDQSRNVGVSDNPSGPHPQERRTINVTAAPSAAHTRRTLKPKDPTGYRGKNIREYREFIRSCEMAFRLLPEELKEDKNRVIWSMQYLEGDPKELWYAHFERSFEACERTPTWEYYKQYLLDLLADPVNRSLEAATAHSQALQRKDQTVRSFATYLEVLEDQLTPYTECQPHGKRSSLPEIPGSVRRIPVDILPGMKRMCYASVDTASEHKLGVILDPQADVSLISQRSAVEMGLTPLKEAELPRLGWIGPQRQDTYAAYALNLRLTDDNGVERRINATVYGVDKEGCPLLLGNPFLKQEDITIDCGRQTWRWGYTKAQIHLVSTKELLKEAEHINSDSYLLGTLLSSGAELELEARVYHVNAAQEVRIPHKLSEYADVFDNRNAEILPQYKSSDHAIPIVEGKEPPYGPLYTLSSRELQLLREYIEEALRRGWIRHSTSPAGAPILFVPKKDGTLRLCVDYRGLNNVTIKDRCPLPLIGETLDRLSGARYYTTLDLKDAYHRIRIKAGDEWKTAFRTRYGHFEYLVMPFGLTNAPASFQAYINKALSAHLDHICVVYLDDILIYSYDEEIAIHWRAVRLVLQSLREAELYVNLKKCTFASTEVHFLGFIVTRRGIRADPARVATVVEWPTPTSIKELQSFLGFANFYRRFIARYAVVTAPLTDILKGNQVFYWNEITTEAFKALKDRFTCAPILRHFVAALAIRLETDASTFAISGILSQLFEDNKWHPIAFISRKLQSAELNYEVYDLELLAIVYCFKQWRHYLEGAQQTIQVLTDHNNLRSIRAVQKLNPRQARWALYLGAFDFEIKHRPGHSNPADGPSRRVDYEQENTSLTQLLPTLQNKLLAKEEQSGARRSTPEPSSVGACETHVASICSAVKVSTAGAMGCTPCVPRSLARVLVSSEPASAGSETLLEVLLQLQQRDAFAQERSASSNQPKRTRVRRDAPAWRIDENQVLRYNGRIYVPEEPAIRQEILSQNHDTHMAGHFGARRTLELISRLYYWPTLSQDVQDYVRTCAVCQRSKAPRHSKHGKLASLPIPEDIFEEVSLDFVTGLPPAKDNSGCVFDAVLVIVDRFSKMAIYIPALKTWDAKQFAESYFNHVILRYGIQKGIVSDRGSIFTSAFWTEICYQLQVKRRLSTAFHPQTDGQTERQNQTMEQYLRIFTTDAQDNWASLLPTAQFAYNNSIHESTKLTPFYAVYGKHPLLSMPPEDSRREGEVPDAVNRVQRMHSARASAKEQLRKAQEYQSRYYNNKHKPEVFHQGDLVLLSTKHINILHQPNKKLSSKFIGPFRVQDAVGTQAYRLQLPPNYRIHNVFHVSLLERWKPRANQEDNTQPPEITPEGKEVWEV</sequence>
<dbReference type="FunFam" id="1.10.340.70:FF:000001">
    <property type="entry name" value="Retrovirus-related Pol polyprotein from transposon gypsy-like Protein"/>
    <property type="match status" value="1"/>
</dbReference>
<keyword evidence="12" id="KW-0229">DNA integration</keyword>
<dbReference type="PROSITE" id="PS50994">
    <property type="entry name" value="INTEGRASE"/>
    <property type="match status" value="1"/>
</dbReference>
<evidence type="ECO:0000256" key="9">
    <source>
        <dbReference type="ARBA" id="ARBA00022801"/>
    </source>
</evidence>
<dbReference type="GO" id="GO:0003964">
    <property type="term" value="F:RNA-directed DNA polymerase activity"/>
    <property type="evidence" value="ECO:0007669"/>
    <property type="project" value="UniProtKB-KW"/>
</dbReference>
<dbReference type="CDD" id="cd09274">
    <property type="entry name" value="RNase_HI_RT_Ty3"/>
    <property type="match status" value="1"/>
</dbReference>
<dbReference type="GO" id="GO:0003887">
    <property type="term" value="F:DNA-directed DNA polymerase activity"/>
    <property type="evidence" value="ECO:0007669"/>
    <property type="project" value="UniProtKB-KW"/>
</dbReference>
<dbReference type="InterPro" id="IPR041588">
    <property type="entry name" value="Integrase_H2C2"/>
</dbReference>
<dbReference type="CDD" id="cd01647">
    <property type="entry name" value="RT_LTR"/>
    <property type="match status" value="1"/>
</dbReference>
<evidence type="ECO:0000259" key="20">
    <source>
        <dbReference type="PROSITE" id="PS50994"/>
    </source>
</evidence>
<keyword evidence="3" id="KW-0808">Transferase</keyword>
<dbReference type="CDD" id="cd00303">
    <property type="entry name" value="retropepsin_like"/>
    <property type="match status" value="1"/>
</dbReference>
<feature type="coiled-coil region" evidence="17">
    <location>
        <begin position="51"/>
        <end position="81"/>
    </location>
</feature>
<feature type="non-terminal residue" evidence="21">
    <location>
        <position position="1426"/>
    </location>
</feature>
<keyword evidence="16" id="KW-0233">DNA recombination</keyword>
<dbReference type="EMBL" id="PEJP01000164">
    <property type="protein sequence ID" value="RYO20482.1"/>
    <property type="molecule type" value="Genomic_DNA"/>
</dbReference>
<dbReference type="OrthoDB" id="5588148at2759"/>
<feature type="domain" description="Reverse transcriptase" evidence="19">
    <location>
        <begin position="506"/>
        <end position="687"/>
    </location>
</feature>
<evidence type="ECO:0000256" key="6">
    <source>
        <dbReference type="ARBA" id="ARBA00022723"/>
    </source>
</evidence>
<dbReference type="Gene3D" id="3.30.70.270">
    <property type="match status" value="2"/>
</dbReference>
<organism evidence="21 22">
    <name type="scientific">Alternaria arborescens</name>
    <dbReference type="NCBI Taxonomy" id="156630"/>
    <lineage>
        <taxon>Eukaryota</taxon>
        <taxon>Fungi</taxon>
        <taxon>Dikarya</taxon>
        <taxon>Ascomycota</taxon>
        <taxon>Pezizomycotina</taxon>
        <taxon>Dothideomycetes</taxon>
        <taxon>Pleosporomycetidae</taxon>
        <taxon>Pleosporales</taxon>
        <taxon>Pleosporineae</taxon>
        <taxon>Pleosporaceae</taxon>
        <taxon>Alternaria</taxon>
        <taxon>Alternaria sect. Alternaria</taxon>
    </lineage>
</organism>
<evidence type="ECO:0000313" key="21">
    <source>
        <dbReference type="EMBL" id="RYO20482.1"/>
    </source>
</evidence>
<reference evidence="22" key="1">
    <citation type="journal article" date="2019" name="bioRxiv">
        <title>Genomics, evolutionary history and diagnostics of the Alternaria alternata species group including apple and Asian pear pathotypes.</title>
        <authorList>
            <person name="Armitage A.D."/>
            <person name="Cockerton H.M."/>
            <person name="Sreenivasaprasad S."/>
            <person name="Woodhall J.W."/>
            <person name="Lane C.R."/>
            <person name="Harrison R.J."/>
            <person name="Clarkson J.P."/>
        </authorList>
    </citation>
    <scope>NUCLEOTIDE SEQUENCE [LARGE SCALE GENOMIC DNA]</scope>
    <source>
        <strain evidence="22">RGR 97.0016</strain>
    </source>
</reference>
<dbReference type="FunFam" id="3.30.420.10:FF:000032">
    <property type="entry name" value="Retrovirus-related Pol polyprotein from transposon 297-like Protein"/>
    <property type="match status" value="1"/>
</dbReference>
<dbReference type="InterPro" id="IPR036397">
    <property type="entry name" value="RNaseH_sf"/>
</dbReference>
<dbReference type="Pfam" id="PF24626">
    <property type="entry name" value="SH3_Tf2-1"/>
    <property type="match status" value="1"/>
</dbReference>
<gene>
    <name evidence="21" type="ORF">AA0113_g12800</name>
</gene>
<evidence type="ECO:0000256" key="5">
    <source>
        <dbReference type="ARBA" id="ARBA00022722"/>
    </source>
</evidence>
<dbReference type="FunFam" id="3.30.70.270:FF:000020">
    <property type="entry name" value="Transposon Tf2-6 polyprotein-like Protein"/>
    <property type="match status" value="1"/>
</dbReference>
<dbReference type="PANTHER" id="PTHR37984">
    <property type="entry name" value="PROTEIN CBG26694"/>
    <property type="match status" value="1"/>
</dbReference>
<evidence type="ECO:0000256" key="11">
    <source>
        <dbReference type="ARBA" id="ARBA00022884"/>
    </source>
</evidence>
<keyword evidence="15" id="KW-0238">DNA-binding</keyword>
<keyword evidence="11" id="KW-0694">RNA-binding</keyword>
<keyword evidence="4" id="KW-0548">Nucleotidyltransferase</keyword>
<evidence type="ECO:0000256" key="7">
    <source>
        <dbReference type="ARBA" id="ARBA00022750"/>
    </source>
</evidence>
<proteinExistence type="predicted"/>
<dbReference type="InterPro" id="IPR001584">
    <property type="entry name" value="Integrase_cat-core"/>
</dbReference>
<dbReference type="InterPro" id="IPR043128">
    <property type="entry name" value="Rev_trsase/Diguanyl_cyclase"/>
</dbReference>
<evidence type="ECO:0000256" key="18">
    <source>
        <dbReference type="SAM" id="MobiDB-lite"/>
    </source>
</evidence>
<evidence type="ECO:0000256" key="15">
    <source>
        <dbReference type="ARBA" id="ARBA00023125"/>
    </source>
</evidence>
<keyword evidence="7" id="KW-0064">Aspartyl protease</keyword>
<dbReference type="InterPro" id="IPR041373">
    <property type="entry name" value="RT_RNaseH"/>
</dbReference>
<dbReference type="GO" id="GO:0004190">
    <property type="term" value="F:aspartic-type endopeptidase activity"/>
    <property type="evidence" value="ECO:0007669"/>
    <property type="project" value="UniProtKB-KW"/>
</dbReference>
<keyword evidence="13" id="KW-0695">RNA-directed DNA polymerase</keyword>
<dbReference type="GO" id="GO:0006508">
    <property type="term" value="P:proteolysis"/>
    <property type="evidence" value="ECO:0007669"/>
    <property type="project" value="UniProtKB-KW"/>
</dbReference>
<dbReference type="InterPro" id="IPR000477">
    <property type="entry name" value="RT_dom"/>
</dbReference>
<dbReference type="Proteomes" id="UP000293823">
    <property type="component" value="Unassembled WGS sequence"/>
</dbReference>
<dbReference type="EC" id="2.7.7.49" evidence="1"/>
<feature type="compositionally biased region" description="Basic and acidic residues" evidence="18">
    <location>
        <begin position="32"/>
        <end position="42"/>
    </location>
</feature>
<dbReference type="InterPro" id="IPR021109">
    <property type="entry name" value="Peptidase_aspartic_dom_sf"/>
</dbReference>
<evidence type="ECO:0000256" key="1">
    <source>
        <dbReference type="ARBA" id="ARBA00012493"/>
    </source>
</evidence>
<dbReference type="GO" id="GO:0046872">
    <property type="term" value="F:metal ion binding"/>
    <property type="evidence" value="ECO:0007669"/>
    <property type="project" value="UniProtKB-KW"/>
</dbReference>
<keyword evidence="6" id="KW-0479">Metal-binding</keyword>
<name>A0A4Q4PW76_9PLEO</name>
<evidence type="ECO:0000313" key="22">
    <source>
        <dbReference type="Proteomes" id="UP000293823"/>
    </source>
</evidence>
<keyword evidence="14" id="KW-0239">DNA-directed DNA polymerase</keyword>
<dbReference type="Gene3D" id="3.30.420.10">
    <property type="entry name" value="Ribonuclease H-like superfamily/Ribonuclease H"/>
    <property type="match status" value="1"/>
</dbReference>
<dbReference type="Gene3D" id="2.40.70.10">
    <property type="entry name" value="Acid Proteases"/>
    <property type="match status" value="1"/>
</dbReference>
<feature type="region of interest" description="Disordered" evidence="18">
    <location>
        <begin position="81"/>
        <end position="124"/>
    </location>
</feature>
<feature type="region of interest" description="Disordered" evidence="18">
    <location>
        <begin position="1404"/>
        <end position="1426"/>
    </location>
</feature>
<evidence type="ECO:0000256" key="14">
    <source>
        <dbReference type="ARBA" id="ARBA00022932"/>
    </source>
</evidence>
<dbReference type="GO" id="GO:0015074">
    <property type="term" value="P:DNA integration"/>
    <property type="evidence" value="ECO:0007669"/>
    <property type="project" value="UniProtKB-KW"/>
</dbReference>
<dbReference type="InterPro" id="IPR012337">
    <property type="entry name" value="RNaseH-like_sf"/>
</dbReference>
<feature type="region of interest" description="Disordered" evidence="18">
    <location>
        <begin position="1"/>
        <end position="42"/>
    </location>
</feature>
<feature type="compositionally biased region" description="Polar residues" evidence="18">
    <location>
        <begin position="81"/>
        <end position="90"/>
    </location>
</feature>
<protein>
    <recommendedName>
        <fullName evidence="1">RNA-directed DNA polymerase</fullName>
        <ecNumber evidence="1">2.7.7.49</ecNumber>
    </recommendedName>
</protein>
<feature type="compositionally biased region" description="Polar residues" evidence="18">
    <location>
        <begin position="1"/>
        <end position="12"/>
    </location>
</feature>
<evidence type="ECO:0000256" key="8">
    <source>
        <dbReference type="ARBA" id="ARBA00022759"/>
    </source>
</evidence>
<dbReference type="GO" id="GO:0003677">
    <property type="term" value="F:DNA binding"/>
    <property type="evidence" value="ECO:0007669"/>
    <property type="project" value="UniProtKB-KW"/>
</dbReference>
<dbReference type="GO" id="GO:0003723">
    <property type="term" value="F:RNA binding"/>
    <property type="evidence" value="ECO:0007669"/>
    <property type="project" value="UniProtKB-KW"/>
</dbReference>
<evidence type="ECO:0000256" key="12">
    <source>
        <dbReference type="ARBA" id="ARBA00022908"/>
    </source>
</evidence>
<feature type="domain" description="Integrase catalytic" evidence="20">
    <location>
        <begin position="1111"/>
        <end position="1280"/>
    </location>
</feature>
<evidence type="ECO:0000256" key="16">
    <source>
        <dbReference type="ARBA" id="ARBA00023172"/>
    </source>
</evidence>
<dbReference type="Gene3D" id="1.10.340.70">
    <property type="match status" value="1"/>
</dbReference>
<keyword evidence="17" id="KW-0175">Coiled coil</keyword>
<dbReference type="InterPro" id="IPR050951">
    <property type="entry name" value="Retrovirus_Pol_polyprotein"/>
</dbReference>
<dbReference type="PROSITE" id="PS50878">
    <property type="entry name" value="RT_POL"/>
    <property type="match status" value="1"/>
</dbReference>
<dbReference type="GO" id="GO:0005634">
    <property type="term" value="C:nucleus"/>
    <property type="evidence" value="ECO:0007669"/>
    <property type="project" value="UniProtKB-ARBA"/>
</dbReference>
<keyword evidence="10" id="KW-0460">Magnesium</keyword>
<evidence type="ECO:0000256" key="13">
    <source>
        <dbReference type="ARBA" id="ARBA00022918"/>
    </source>
</evidence>
<evidence type="ECO:0000259" key="19">
    <source>
        <dbReference type="PROSITE" id="PS50878"/>
    </source>
</evidence>
<keyword evidence="2" id="KW-0645">Protease</keyword>
<keyword evidence="5" id="KW-0540">Nuclease</keyword>
<accession>A0A4Q4PW76</accession>